<keyword evidence="2 3" id="KW-0694">RNA-binding</keyword>
<organism evidence="6 7">
    <name type="scientific">Hemibagrus wyckioides</name>
    <dbReference type="NCBI Taxonomy" id="337641"/>
    <lineage>
        <taxon>Eukaryota</taxon>
        <taxon>Metazoa</taxon>
        <taxon>Chordata</taxon>
        <taxon>Craniata</taxon>
        <taxon>Vertebrata</taxon>
        <taxon>Euteleostomi</taxon>
        <taxon>Actinopterygii</taxon>
        <taxon>Neopterygii</taxon>
        <taxon>Teleostei</taxon>
        <taxon>Ostariophysi</taxon>
        <taxon>Siluriformes</taxon>
        <taxon>Bagridae</taxon>
        <taxon>Hemibagrus</taxon>
    </lineage>
</organism>
<dbReference type="InterPro" id="IPR000504">
    <property type="entry name" value="RRM_dom"/>
</dbReference>
<dbReference type="Gene3D" id="3.30.70.330">
    <property type="match status" value="3"/>
</dbReference>
<dbReference type="PROSITE" id="PS50102">
    <property type="entry name" value="RRM"/>
    <property type="match status" value="2"/>
</dbReference>
<dbReference type="Proteomes" id="UP000824219">
    <property type="component" value="Linkage Group LG23"/>
</dbReference>
<name>A0A9D3NAL7_9TELE</name>
<feature type="region of interest" description="Disordered" evidence="4">
    <location>
        <begin position="297"/>
        <end position="325"/>
    </location>
</feature>
<evidence type="ECO:0000256" key="2">
    <source>
        <dbReference type="ARBA" id="ARBA00022884"/>
    </source>
</evidence>
<gene>
    <name evidence="6" type="ORF">KOW79_018883</name>
</gene>
<feature type="compositionally biased region" description="Polar residues" evidence="4">
    <location>
        <begin position="302"/>
        <end position="312"/>
    </location>
</feature>
<protein>
    <recommendedName>
        <fullName evidence="5">RRM domain-containing protein</fullName>
    </recommendedName>
</protein>
<dbReference type="OrthoDB" id="2588702at2759"/>
<keyword evidence="7" id="KW-1185">Reference proteome</keyword>
<comment type="caution">
    <text evidence="6">The sequence shown here is derived from an EMBL/GenBank/DDBJ whole genome shotgun (WGS) entry which is preliminary data.</text>
</comment>
<dbReference type="SMART" id="SM00360">
    <property type="entry name" value="RRM"/>
    <property type="match status" value="4"/>
</dbReference>
<dbReference type="InterPro" id="IPR012677">
    <property type="entry name" value="Nucleotide-bd_a/b_plait_sf"/>
</dbReference>
<evidence type="ECO:0000259" key="5">
    <source>
        <dbReference type="PROSITE" id="PS50102"/>
    </source>
</evidence>
<evidence type="ECO:0000313" key="7">
    <source>
        <dbReference type="Proteomes" id="UP000824219"/>
    </source>
</evidence>
<keyword evidence="1" id="KW-0677">Repeat</keyword>
<evidence type="ECO:0000256" key="3">
    <source>
        <dbReference type="PROSITE-ProRule" id="PRU00176"/>
    </source>
</evidence>
<dbReference type="PANTHER" id="PTHR13976">
    <property type="entry name" value="HETEROGENEOUS NUCLEAR RIBONUCLEOPROTEIN-RELATED"/>
    <property type="match status" value="1"/>
</dbReference>
<feature type="domain" description="RRM" evidence="5">
    <location>
        <begin position="435"/>
        <end position="512"/>
    </location>
</feature>
<dbReference type="InterPro" id="IPR035979">
    <property type="entry name" value="RBD_domain_sf"/>
</dbReference>
<dbReference type="Pfam" id="PF00076">
    <property type="entry name" value="RRM_1"/>
    <property type="match status" value="2"/>
</dbReference>
<reference evidence="6 7" key="1">
    <citation type="submission" date="2021-06" db="EMBL/GenBank/DDBJ databases">
        <title>Chromosome-level genome assembly of the red-tail catfish (Hemibagrus wyckioides).</title>
        <authorList>
            <person name="Shao F."/>
        </authorList>
    </citation>
    <scope>NUCLEOTIDE SEQUENCE [LARGE SCALE GENOMIC DNA]</scope>
    <source>
        <strain evidence="6">EC202008001</strain>
        <tissue evidence="6">Blood</tissue>
    </source>
</reference>
<proteinExistence type="predicted"/>
<dbReference type="SUPFAM" id="SSF54928">
    <property type="entry name" value="RNA-binding domain, RBD"/>
    <property type="match status" value="4"/>
</dbReference>
<evidence type="ECO:0000313" key="6">
    <source>
        <dbReference type="EMBL" id="KAG7317848.1"/>
    </source>
</evidence>
<dbReference type="AlphaFoldDB" id="A0A9D3NAL7"/>
<dbReference type="EMBL" id="JAHKSW010000023">
    <property type="protein sequence ID" value="KAG7317848.1"/>
    <property type="molecule type" value="Genomic_DNA"/>
</dbReference>
<sequence>MAAVLRLEGLNDEAGPEDIRRFFHGLTIPEGRVHIIGGKTGEAFIFFHSERARQLAMLHSGKALRGSTVTLFKSSVPEFKHKMELTLRKRKRASTECKPELQTTKELYKGLLHVVKGLQFSPVSPVTNRDQSPPVNPMQLANTPNLGEDVLEKSPIADQRQPVKNEVRAVESMMHHVEEQQGGVREVRFCKPGYLWLYGLPNTITKEEVFQFLEGLKVVDVITGMFQEQRHCCLVKMASIKDAKEGLKYSLKNQRDLGFQVKVRLAHERMWENAMKLRENSSSNTFSELDRFSPERHLLKNSPGTRSFSSPGSPKRRRSNSPSYDTEHYVMVRNLAKNITKSEIRHMFACPHIPNSKILHLLNKWKERTSTAFIIFSQSEDYTSAMNMNGTVMHSKKIDVSSITREKMKDLMYQNQYAESERPRPGSSQILPALSCIYARNFPADVSRAEVKDFFRMYNIGEEDVKLLEDENGNGIGEAVVQFACEEHAREALGLHGERFRREPVLLACISPQQMKEILHKTR</sequence>
<dbReference type="InterPro" id="IPR050666">
    <property type="entry name" value="ESRP"/>
</dbReference>
<evidence type="ECO:0000256" key="1">
    <source>
        <dbReference type="ARBA" id="ARBA00022737"/>
    </source>
</evidence>
<feature type="domain" description="RRM" evidence="5">
    <location>
        <begin position="328"/>
        <end position="405"/>
    </location>
</feature>
<evidence type="ECO:0000256" key="4">
    <source>
        <dbReference type="SAM" id="MobiDB-lite"/>
    </source>
</evidence>
<dbReference type="GO" id="GO:0003723">
    <property type="term" value="F:RNA binding"/>
    <property type="evidence" value="ECO:0007669"/>
    <property type="project" value="UniProtKB-UniRule"/>
</dbReference>
<accession>A0A9D3NAL7</accession>